<dbReference type="STRING" id="8078.ENSFHEP00000031175"/>
<name>A0A3Q2UK06_FUNHE</name>
<evidence type="ECO:0000313" key="3">
    <source>
        <dbReference type="Proteomes" id="UP000265000"/>
    </source>
</evidence>
<dbReference type="Ensembl" id="ENSFHET00000023354.1">
    <property type="protein sequence ID" value="ENSFHEP00000031175.1"/>
    <property type="gene ID" value="ENSFHEG00000016891.1"/>
</dbReference>
<dbReference type="GeneTree" id="ENSGT00940000173342"/>
<organism evidence="2 3">
    <name type="scientific">Fundulus heteroclitus</name>
    <name type="common">Killifish</name>
    <name type="synonym">Mummichog</name>
    <dbReference type="NCBI Taxonomy" id="8078"/>
    <lineage>
        <taxon>Eukaryota</taxon>
        <taxon>Metazoa</taxon>
        <taxon>Chordata</taxon>
        <taxon>Craniata</taxon>
        <taxon>Vertebrata</taxon>
        <taxon>Euteleostomi</taxon>
        <taxon>Actinopterygii</taxon>
        <taxon>Neopterygii</taxon>
        <taxon>Teleostei</taxon>
        <taxon>Neoteleostei</taxon>
        <taxon>Acanthomorphata</taxon>
        <taxon>Ovalentaria</taxon>
        <taxon>Atherinomorphae</taxon>
        <taxon>Cyprinodontiformes</taxon>
        <taxon>Fundulidae</taxon>
        <taxon>Fundulus</taxon>
    </lineage>
</organism>
<accession>A0A3Q2UK06</accession>
<evidence type="ECO:0000259" key="1">
    <source>
        <dbReference type="Pfam" id="PF16297"/>
    </source>
</evidence>
<evidence type="ECO:0000313" key="2">
    <source>
        <dbReference type="Ensembl" id="ENSFHEP00000031175.1"/>
    </source>
</evidence>
<protein>
    <recommendedName>
        <fullName evidence="1">DUF4939 domain-containing protein</fullName>
    </recommendedName>
</protein>
<sequence length="161" mass="18501">KGKKLGNMYDLQGWRFRGLGVKNTDLSSIMLYNKVQPLYNRLIYNNLLTVRPPAPEKFCGDVRKCKGFILQCGIIFNHSPQSFCHDNAKIAYMLSLLTGRALEWAEAKFPSPTNFGCTFSEFLKELKQVFCRDIDKTAVSRDTDTEHEEEGNSELRDFTYV</sequence>
<reference evidence="2" key="2">
    <citation type="submission" date="2025-09" db="UniProtKB">
        <authorList>
            <consortium name="Ensembl"/>
        </authorList>
    </citation>
    <scope>IDENTIFICATION</scope>
</reference>
<dbReference type="InterPro" id="IPR032549">
    <property type="entry name" value="DUF4939"/>
</dbReference>
<reference evidence="2" key="1">
    <citation type="submission" date="2025-08" db="UniProtKB">
        <authorList>
            <consortium name="Ensembl"/>
        </authorList>
    </citation>
    <scope>IDENTIFICATION</scope>
</reference>
<dbReference type="Proteomes" id="UP000265000">
    <property type="component" value="Unplaced"/>
</dbReference>
<proteinExistence type="predicted"/>
<keyword evidence="3" id="KW-1185">Reference proteome</keyword>
<dbReference type="AlphaFoldDB" id="A0A3Q2UK06"/>
<feature type="domain" description="DUF4939" evidence="1">
    <location>
        <begin position="53"/>
        <end position="135"/>
    </location>
</feature>
<dbReference type="Pfam" id="PF16297">
    <property type="entry name" value="DUF4939"/>
    <property type="match status" value="1"/>
</dbReference>